<dbReference type="Proteomes" id="UP001223390">
    <property type="component" value="Unassembled WGS sequence"/>
</dbReference>
<evidence type="ECO:0000256" key="1">
    <source>
        <dbReference type="ARBA" id="ARBA00010552"/>
    </source>
</evidence>
<keyword evidence="3" id="KW-1185">Reference proteome</keyword>
<dbReference type="PANTHER" id="PTHR11803">
    <property type="entry name" value="2-IMINOBUTANOATE/2-IMINOPROPANOATE DEAMINASE RIDA"/>
    <property type="match status" value="1"/>
</dbReference>
<name>A0ABT7GQY8_9ACTN</name>
<dbReference type="PANTHER" id="PTHR11803:SF58">
    <property type="entry name" value="PROTEIN HMF1-RELATED"/>
    <property type="match status" value="1"/>
</dbReference>
<proteinExistence type="inferred from homology"/>
<sequence length="135" mass="13856">MAITLVNPEGLPTVDAYRQVAIASGSRMVFVAGQVAWDSDGATVGGDDLAAQVERCYLNVATALAAAGGTFHDVAKLTVYVVDWSPEKMPALMDGIARAAAELGVTPVPPGTLIGVAALDVPEHLVEVEAIAVLD</sequence>
<reference evidence="2 3" key="1">
    <citation type="submission" date="2023-05" db="EMBL/GenBank/DDBJ databases">
        <title>Sequencing and Assembly of Streptomyces sp. NP73.</title>
        <authorList>
            <person name="Konwar A.N."/>
            <person name="Saikia K."/>
            <person name="Thakur D."/>
        </authorList>
    </citation>
    <scope>NUCLEOTIDE SEQUENCE [LARGE SCALE GENOMIC DNA]</scope>
    <source>
        <strain evidence="2 3">NP73</strain>
    </source>
</reference>
<dbReference type="InterPro" id="IPR035959">
    <property type="entry name" value="RutC-like_sf"/>
</dbReference>
<gene>
    <name evidence="2" type="ORF">QEZ40_000354</name>
</gene>
<dbReference type="Pfam" id="PF01042">
    <property type="entry name" value="Ribonuc_L-PSP"/>
    <property type="match status" value="1"/>
</dbReference>
<comment type="caution">
    <text evidence="2">The sequence shown here is derived from an EMBL/GenBank/DDBJ whole genome shotgun (WGS) entry which is preliminary data.</text>
</comment>
<evidence type="ECO:0000313" key="3">
    <source>
        <dbReference type="Proteomes" id="UP001223390"/>
    </source>
</evidence>
<organism evidence="2 3">
    <name type="scientific">Streptomyces katrae</name>
    <dbReference type="NCBI Taxonomy" id="68223"/>
    <lineage>
        <taxon>Bacteria</taxon>
        <taxon>Bacillati</taxon>
        <taxon>Actinomycetota</taxon>
        <taxon>Actinomycetes</taxon>
        <taxon>Kitasatosporales</taxon>
        <taxon>Streptomycetaceae</taxon>
        <taxon>Streptomyces</taxon>
    </lineage>
</organism>
<comment type="similarity">
    <text evidence="1">Belongs to the RutC family.</text>
</comment>
<dbReference type="CDD" id="cd00448">
    <property type="entry name" value="YjgF_YER057c_UK114_family"/>
    <property type="match status" value="1"/>
</dbReference>
<dbReference type="Gene3D" id="3.30.1330.40">
    <property type="entry name" value="RutC-like"/>
    <property type="match status" value="1"/>
</dbReference>
<dbReference type="SUPFAM" id="SSF55298">
    <property type="entry name" value="YjgF-like"/>
    <property type="match status" value="1"/>
</dbReference>
<protein>
    <submittedName>
        <fullName evidence="2">RidA family protein</fullName>
    </submittedName>
</protein>
<dbReference type="InterPro" id="IPR006175">
    <property type="entry name" value="YjgF/YER057c/UK114"/>
</dbReference>
<accession>A0ABT7GQY8</accession>
<evidence type="ECO:0000313" key="2">
    <source>
        <dbReference type="EMBL" id="MDK9496017.1"/>
    </source>
</evidence>
<dbReference type="RefSeq" id="WP_285341546.1">
    <property type="nucleotide sequence ID" value="NZ_JASITI010000010.1"/>
</dbReference>
<dbReference type="EMBL" id="JASITI010000010">
    <property type="protein sequence ID" value="MDK9496017.1"/>
    <property type="molecule type" value="Genomic_DNA"/>
</dbReference>